<feature type="transmembrane region" description="Helical" evidence="4">
    <location>
        <begin position="65"/>
        <end position="87"/>
    </location>
</feature>
<evidence type="ECO:0000313" key="6">
    <source>
        <dbReference type="Proteomes" id="UP001519295"/>
    </source>
</evidence>
<accession>A0ABS4W0Z7</accession>
<protein>
    <submittedName>
        <fullName evidence="5">Mce-associated membrane protein</fullName>
    </submittedName>
</protein>
<evidence type="ECO:0000256" key="2">
    <source>
        <dbReference type="ARBA" id="ARBA00023136"/>
    </source>
</evidence>
<sequence>MTRHHPTPAEASAPGDVDLHETSDELPVPDEPTALPVAEADEADPAEEPVRDGPETPPGHSRPPAAVVALLVVLLVCALAGGTVLLLQKRAAATAEDDRAGALQAARQMVVNLMTLDHNAPQESLDRVTQGATGQFREQFSTQASAIQTILQQAAVSSSGEVSEAGVAQLDRGSATVLVASTALVKNTQAPQGEPRQYRMLIKLQKQADNWLASDVEFVP</sequence>
<comment type="subcellular location">
    <subcellularLocation>
        <location evidence="1">Membrane</location>
    </subcellularLocation>
</comment>
<comment type="caution">
    <text evidence="5">The sequence shown here is derived from an EMBL/GenBank/DDBJ whole genome shotgun (WGS) entry which is preliminary data.</text>
</comment>
<dbReference type="EMBL" id="JAGINU010000001">
    <property type="protein sequence ID" value="MBP2369885.1"/>
    <property type="molecule type" value="Genomic_DNA"/>
</dbReference>
<reference evidence="5 6" key="1">
    <citation type="submission" date="2021-03" db="EMBL/GenBank/DDBJ databases">
        <title>Sequencing the genomes of 1000 actinobacteria strains.</title>
        <authorList>
            <person name="Klenk H.-P."/>
        </authorList>
    </citation>
    <scope>NUCLEOTIDE SEQUENCE [LARGE SCALE GENOMIC DNA]</scope>
    <source>
        <strain evidence="5 6">DSM 45256</strain>
    </source>
</reference>
<dbReference type="PANTHER" id="PTHR37042">
    <property type="entry name" value="OUTER MEMBRANE PROTEIN RV1973"/>
    <property type="match status" value="1"/>
</dbReference>
<evidence type="ECO:0000256" key="4">
    <source>
        <dbReference type="SAM" id="Phobius"/>
    </source>
</evidence>
<evidence type="ECO:0000313" key="5">
    <source>
        <dbReference type="EMBL" id="MBP2369885.1"/>
    </source>
</evidence>
<evidence type="ECO:0000256" key="1">
    <source>
        <dbReference type="ARBA" id="ARBA00004370"/>
    </source>
</evidence>
<organism evidence="5 6">
    <name type="scientific">Pseudonocardia parietis</name>
    <dbReference type="NCBI Taxonomy" id="570936"/>
    <lineage>
        <taxon>Bacteria</taxon>
        <taxon>Bacillati</taxon>
        <taxon>Actinomycetota</taxon>
        <taxon>Actinomycetes</taxon>
        <taxon>Pseudonocardiales</taxon>
        <taxon>Pseudonocardiaceae</taxon>
        <taxon>Pseudonocardia</taxon>
    </lineage>
</organism>
<keyword evidence="4" id="KW-1133">Transmembrane helix</keyword>
<dbReference type="PANTHER" id="PTHR37042:SF4">
    <property type="entry name" value="OUTER MEMBRANE PROTEIN RV1973"/>
    <property type="match status" value="1"/>
</dbReference>
<gene>
    <name evidence="5" type="ORF">JOF36_005581</name>
</gene>
<dbReference type="RefSeq" id="WP_210032592.1">
    <property type="nucleotide sequence ID" value="NZ_JAGINU010000001.1"/>
</dbReference>
<dbReference type="Proteomes" id="UP001519295">
    <property type="component" value="Unassembled WGS sequence"/>
</dbReference>
<name>A0ABS4W0Z7_9PSEU</name>
<keyword evidence="2 4" id="KW-0472">Membrane</keyword>
<feature type="region of interest" description="Disordered" evidence="3">
    <location>
        <begin position="1"/>
        <end position="62"/>
    </location>
</feature>
<evidence type="ECO:0000256" key="3">
    <source>
        <dbReference type="SAM" id="MobiDB-lite"/>
    </source>
</evidence>
<keyword evidence="4" id="KW-0812">Transmembrane</keyword>
<keyword evidence="6" id="KW-1185">Reference proteome</keyword>
<proteinExistence type="predicted"/>